<evidence type="ECO:0000313" key="6">
    <source>
        <dbReference type="Proteomes" id="UP001140949"/>
    </source>
</evidence>
<dbReference type="GO" id="GO:0004842">
    <property type="term" value="F:ubiquitin-protein transferase activity"/>
    <property type="evidence" value="ECO:0007669"/>
    <property type="project" value="InterPro"/>
</dbReference>
<dbReference type="PANTHER" id="PTHR33644">
    <property type="entry name" value="U-BOX DOMAIN-CONTAINING PROTEIN 62-RELATED"/>
    <property type="match status" value="1"/>
</dbReference>
<dbReference type="Gene3D" id="3.30.40.10">
    <property type="entry name" value="Zinc/RING finger domain, C3HC4 (zinc finger)"/>
    <property type="match status" value="1"/>
</dbReference>
<evidence type="ECO:0000313" key="5">
    <source>
        <dbReference type="EMBL" id="KAJ6792200.1"/>
    </source>
</evidence>
<dbReference type="Proteomes" id="UP001140949">
    <property type="component" value="Unassembled WGS sequence"/>
</dbReference>
<feature type="domain" description="U-box" evidence="4">
    <location>
        <begin position="198"/>
        <end position="270"/>
    </location>
</feature>
<dbReference type="EMBL" id="JANAVB010044018">
    <property type="protein sequence ID" value="KAJ6792200.1"/>
    <property type="molecule type" value="Genomic_DNA"/>
</dbReference>
<gene>
    <name evidence="5" type="ORF">M6B38_240455</name>
</gene>
<dbReference type="AlphaFoldDB" id="A0AAX6DK94"/>
<reference evidence="5" key="1">
    <citation type="journal article" date="2023" name="GigaByte">
        <title>Genome assembly of the bearded iris, Iris pallida Lam.</title>
        <authorList>
            <person name="Bruccoleri R.E."/>
            <person name="Oakeley E.J."/>
            <person name="Faust A.M.E."/>
            <person name="Altorfer M."/>
            <person name="Dessus-Babus S."/>
            <person name="Burckhardt D."/>
            <person name="Oertli M."/>
            <person name="Naumann U."/>
            <person name="Petersen F."/>
            <person name="Wong J."/>
        </authorList>
    </citation>
    <scope>NUCLEOTIDE SEQUENCE</scope>
    <source>
        <strain evidence="5">GSM-AAB239-AS_SAM_17_03QT</strain>
    </source>
</reference>
<evidence type="ECO:0000256" key="3">
    <source>
        <dbReference type="SAM" id="MobiDB-lite"/>
    </source>
</evidence>
<feature type="compositionally biased region" description="Acidic residues" evidence="3">
    <location>
        <begin position="79"/>
        <end position="93"/>
    </location>
</feature>
<comment type="caution">
    <text evidence="5">The sequence shown here is derived from an EMBL/GenBank/DDBJ whole genome shotgun (WGS) entry which is preliminary data.</text>
</comment>
<feature type="compositionally biased region" description="Basic and acidic residues" evidence="3">
    <location>
        <begin position="279"/>
        <end position="288"/>
    </location>
</feature>
<dbReference type="Pfam" id="PF23112">
    <property type="entry name" value="PUB62-63_C"/>
    <property type="match status" value="1"/>
</dbReference>
<dbReference type="InterPro" id="IPR057649">
    <property type="entry name" value="PUB62-63_C"/>
</dbReference>
<evidence type="ECO:0000259" key="4">
    <source>
        <dbReference type="PROSITE" id="PS51698"/>
    </source>
</evidence>
<name>A0AAX6DK94_IRIPA</name>
<feature type="region of interest" description="Disordered" evidence="3">
    <location>
        <begin position="267"/>
        <end position="291"/>
    </location>
</feature>
<evidence type="ECO:0000256" key="1">
    <source>
        <dbReference type="ARBA" id="ARBA00004906"/>
    </source>
</evidence>
<accession>A0AAX6DK94</accession>
<protein>
    <submittedName>
        <fullName evidence="5">U-box domain-containing protein 62-like</fullName>
    </submittedName>
</protein>
<dbReference type="PROSITE" id="PS51698">
    <property type="entry name" value="U_BOX"/>
    <property type="match status" value="1"/>
</dbReference>
<dbReference type="InterPro" id="IPR003613">
    <property type="entry name" value="Ubox_domain"/>
</dbReference>
<feature type="compositionally biased region" description="Polar residues" evidence="3">
    <location>
        <begin position="105"/>
        <end position="116"/>
    </location>
</feature>
<dbReference type="InterPro" id="IPR013083">
    <property type="entry name" value="Znf_RING/FYVE/PHD"/>
</dbReference>
<sequence length="379" mass="41682">MSGFGSVSSENLGPVTSQTMLDDSIHFSRNGGGDHTAPSKPSTARFSMDGPDLRRGLYGSQNPSWNPHLGRRSPSSDGSDGEDEEMDDDDDDGLVSLDVNHHMKNNNSSGSVQSTSEKAHGLSKEASLVAQQQQQQHERVGNYQQHAMTVVEPDLYCTQMLHGEDGSASSAQKEIGGENGYGFFGRKEVGLLVDPEESLRTHLADPITGVLMHDAMVLPCGHSFGSAGMQHVFRVKSCCRCSRPISEDSVRPNLALRSAVQAFQREEESHSVRVSRRRERSEQEKCSYDDPYSMDSRGKGVQFPFVVSDRVIIKGNKRTPPRFVGRVAIVTTQCLNGWYVVKTLDDAESVKLQYRSLAKVPEDSSSNMNQAKSTTPNWL</sequence>
<keyword evidence="2" id="KW-0808">Transferase</keyword>
<proteinExistence type="predicted"/>
<evidence type="ECO:0000256" key="2">
    <source>
        <dbReference type="ARBA" id="ARBA00022679"/>
    </source>
</evidence>
<reference evidence="5" key="2">
    <citation type="submission" date="2023-04" db="EMBL/GenBank/DDBJ databases">
        <authorList>
            <person name="Bruccoleri R.E."/>
            <person name="Oakeley E.J."/>
            <person name="Faust A.-M."/>
            <person name="Dessus-Babus S."/>
            <person name="Altorfer M."/>
            <person name="Burckhardt D."/>
            <person name="Oertli M."/>
            <person name="Naumann U."/>
            <person name="Petersen F."/>
            <person name="Wong J."/>
        </authorList>
    </citation>
    <scope>NUCLEOTIDE SEQUENCE</scope>
    <source>
        <strain evidence="5">GSM-AAB239-AS_SAM_17_03QT</strain>
        <tissue evidence="5">Leaf</tissue>
    </source>
</reference>
<keyword evidence="6" id="KW-1185">Reference proteome</keyword>
<feature type="region of interest" description="Disordered" evidence="3">
    <location>
        <begin position="1"/>
        <end position="131"/>
    </location>
</feature>
<organism evidence="5 6">
    <name type="scientific">Iris pallida</name>
    <name type="common">Sweet iris</name>
    <dbReference type="NCBI Taxonomy" id="29817"/>
    <lineage>
        <taxon>Eukaryota</taxon>
        <taxon>Viridiplantae</taxon>
        <taxon>Streptophyta</taxon>
        <taxon>Embryophyta</taxon>
        <taxon>Tracheophyta</taxon>
        <taxon>Spermatophyta</taxon>
        <taxon>Magnoliopsida</taxon>
        <taxon>Liliopsida</taxon>
        <taxon>Asparagales</taxon>
        <taxon>Iridaceae</taxon>
        <taxon>Iridoideae</taxon>
        <taxon>Irideae</taxon>
        <taxon>Iris</taxon>
    </lineage>
</organism>
<dbReference type="GO" id="GO:0016567">
    <property type="term" value="P:protein ubiquitination"/>
    <property type="evidence" value="ECO:0007669"/>
    <property type="project" value="InterPro"/>
</dbReference>
<dbReference type="Pfam" id="PF04564">
    <property type="entry name" value="U-box"/>
    <property type="match status" value="1"/>
</dbReference>
<dbReference type="PANTHER" id="PTHR33644:SF5">
    <property type="entry name" value="U-BOX DOMAIN-CONTAINING PROTEIN 62"/>
    <property type="match status" value="1"/>
</dbReference>
<dbReference type="SUPFAM" id="SSF57850">
    <property type="entry name" value="RING/U-box"/>
    <property type="match status" value="1"/>
</dbReference>
<feature type="compositionally biased region" description="Polar residues" evidence="3">
    <location>
        <begin position="1"/>
        <end position="21"/>
    </location>
</feature>
<comment type="pathway">
    <text evidence="1">Protein modification; protein ubiquitination.</text>
</comment>